<comment type="caution">
    <text evidence="3">The sequence shown here is derived from an EMBL/GenBank/DDBJ whole genome shotgun (WGS) entry which is preliminary data.</text>
</comment>
<dbReference type="PANTHER" id="PTHR12526">
    <property type="entry name" value="GLYCOSYLTRANSFERASE"/>
    <property type="match status" value="1"/>
</dbReference>
<dbReference type="Pfam" id="PF00534">
    <property type="entry name" value="Glycos_transf_1"/>
    <property type="match status" value="1"/>
</dbReference>
<evidence type="ECO:0000313" key="4">
    <source>
        <dbReference type="Proteomes" id="UP000318010"/>
    </source>
</evidence>
<keyword evidence="3" id="KW-0808">Transferase</keyword>
<dbReference type="InterPro" id="IPR028098">
    <property type="entry name" value="Glyco_trans_4-like_N"/>
</dbReference>
<feature type="domain" description="Glycosyltransferase subfamily 4-like N-terminal" evidence="2">
    <location>
        <begin position="71"/>
        <end position="167"/>
    </location>
</feature>
<dbReference type="SUPFAM" id="SSF53756">
    <property type="entry name" value="UDP-Glycosyltransferase/glycogen phosphorylase"/>
    <property type="match status" value="1"/>
</dbReference>
<dbReference type="AlphaFoldDB" id="A0A563U9D6"/>
<dbReference type="Pfam" id="PF13439">
    <property type="entry name" value="Glyco_transf_4"/>
    <property type="match status" value="1"/>
</dbReference>
<dbReference type="Proteomes" id="UP000318010">
    <property type="component" value="Unassembled WGS sequence"/>
</dbReference>
<organism evidence="3 4">
    <name type="scientific">Mucilaginibacter achroorhodeus</name>
    <dbReference type="NCBI Taxonomy" id="2599294"/>
    <lineage>
        <taxon>Bacteria</taxon>
        <taxon>Pseudomonadati</taxon>
        <taxon>Bacteroidota</taxon>
        <taxon>Sphingobacteriia</taxon>
        <taxon>Sphingobacteriales</taxon>
        <taxon>Sphingobacteriaceae</taxon>
        <taxon>Mucilaginibacter</taxon>
    </lineage>
</organism>
<dbReference type="GO" id="GO:0016757">
    <property type="term" value="F:glycosyltransferase activity"/>
    <property type="evidence" value="ECO:0007669"/>
    <property type="project" value="InterPro"/>
</dbReference>
<feature type="domain" description="Glycosyl transferase family 1" evidence="1">
    <location>
        <begin position="187"/>
        <end position="348"/>
    </location>
</feature>
<sequence length="373" mass="42693">MSKKIVLFSLQTFSDTGGIQKMTRTLSHSLHNICSRKHWDFKFVSLYDKDADLMDQYIPAGSFKGFARKKIRFMLQGVLFAEKPDVVILSHINLAAVGVLIKFFSPKTKIWLVAHGIEIWCPLSPLKRKLLEKSDKILCVSRFTLSQITNRHHLTTDKCEVLNNVLDPFMQLPADLVKPDYLLHRYGIKETDQVMLSLTRLSSFEQYKGHEKVIKAVAKLKEKYQNLKYILAGRYDELEEERIKQLALKYNIQDRVILTGFIDDKEISDHFLIADLFVLPSKKEGFGIVFIEALACGLPVICGNADGSVDAVRDGELGIAIDPDNEKELEHAIADYLDKPLTNAKRRDLQQECLTHFNERNYSKKIESMLSND</sequence>
<dbReference type="OrthoDB" id="9811239at2"/>
<evidence type="ECO:0000259" key="2">
    <source>
        <dbReference type="Pfam" id="PF13439"/>
    </source>
</evidence>
<name>A0A563U9D6_9SPHI</name>
<reference evidence="3 4" key="1">
    <citation type="submission" date="2019-07" db="EMBL/GenBank/DDBJ databases">
        <authorList>
            <person name="Kim J."/>
        </authorList>
    </citation>
    <scope>NUCLEOTIDE SEQUENCE [LARGE SCALE GENOMIC DNA]</scope>
    <source>
        <strain evidence="3 4">MJ1a</strain>
    </source>
</reference>
<dbReference type="Gene3D" id="3.40.50.2000">
    <property type="entry name" value="Glycogen Phosphorylase B"/>
    <property type="match status" value="2"/>
</dbReference>
<evidence type="ECO:0000259" key="1">
    <source>
        <dbReference type="Pfam" id="PF00534"/>
    </source>
</evidence>
<evidence type="ECO:0000313" key="3">
    <source>
        <dbReference type="EMBL" id="TWR27944.1"/>
    </source>
</evidence>
<keyword evidence="4" id="KW-1185">Reference proteome</keyword>
<dbReference type="CDD" id="cd03801">
    <property type="entry name" value="GT4_PimA-like"/>
    <property type="match status" value="1"/>
</dbReference>
<accession>A0A563U9D6</accession>
<gene>
    <name evidence="3" type="ORF">FPZ42_01640</name>
</gene>
<dbReference type="InterPro" id="IPR001296">
    <property type="entry name" value="Glyco_trans_1"/>
</dbReference>
<proteinExistence type="predicted"/>
<dbReference type="RefSeq" id="WP_146268758.1">
    <property type="nucleotide sequence ID" value="NZ_VOEI01000001.1"/>
</dbReference>
<protein>
    <submittedName>
        <fullName evidence="3">Glycosyltransferase family 4 protein</fullName>
    </submittedName>
</protein>
<dbReference type="EMBL" id="VOEI01000001">
    <property type="protein sequence ID" value="TWR27944.1"/>
    <property type="molecule type" value="Genomic_DNA"/>
</dbReference>